<dbReference type="GO" id="GO:0016887">
    <property type="term" value="F:ATP hydrolysis activity"/>
    <property type="evidence" value="ECO:0007669"/>
    <property type="project" value="InterPro"/>
</dbReference>
<evidence type="ECO:0000313" key="5">
    <source>
        <dbReference type="EMBL" id="ABA89381.1"/>
    </source>
</evidence>
<reference evidence="6" key="1">
    <citation type="submission" date="2005-10" db="EMBL/GenBank/DDBJ databases">
        <title>Complete sequence of Pelobacter carbinolicus DSM 2380.</title>
        <authorList>
            <person name="Copeland A."/>
            <person name="Lucas S."/>
            <person name="Lapidus A."/>
            <person name="Barry K."/>
            <person name="Detter J.C."/>
            <person name="Glavina T."/>
            <person name="Hammon N."/>
            <person name="Israni S."/>
            <person name="Pitluck S."/>
            <person name="Chertkov O."/>
            <person name="Schmutz J."/>
            <person name="Larimer F."/>
            <person name="Land M."/>
            <person name="Kyrpides N."/>
            <person name="Ivanova N."/>
            <person name="Richardson P."/>
        </authorList>
    </citation>
    <scope>NUCLEOTIDE SEQUENCE [LARGE SCALE GENOMIC DNA]</scope>
    <source>
        <strain evidence="6">DSM 2380 / NBRC 103641 / GraBd1</strain>
    </source>
</reference>
<dbReference type="PANTHER" id="PTHR42939:SF1">
    <property type="entry name" value="ABC TRANSPORTER ATP-BINDING PROTEIN ALBC-RELATED"/>
    <property type="match status" value="1"/>
</dbReference>
<keyword evidence="1" id="KW-0813">Transport</keyword>
<dbReference type="Proteomes" id="UP000002534">
    <property type="component" value="Chromosome"/>
</dbReference>
<dbReference type="eggNOG" id="COG1131">
    <property type="taxonomic scope" value="Bacteria"/>
</dbReference>
<keyword evidence="2" id="KW-0547">Nucleotide-binding</keyword>
<keyword evidence="6" id="KW-1185">Reference proteome</keyword>
<protein>
    <submittedName>
        <fullName evidence="5">ABC transporter, ATP-binding protein</fullName>
    </submittedName>
</protein>
<dbReference type="OrthoDB" id="9805130at2"/>
<evidence type="ECO:0000256" key="2">
    <source>
        <dbReference type="ARBA" id="ARBA00022741"/>
    </source>
</evidence>
<dbReference type="InterPro" id="IPR051782">
    <property type="entry name" value="ABC_Transporter_VariousFunc"/>
</dbReference>
<dbReference type="SUPFAM" id="SSF52540">
    <property type="entry name" value="P-loop containing nucleoside triphosphate hydrolases"/>
    <property type="match status" value="1"/>
</dbReference>
<gene>
    <name evidence="5" type="ordered locus">Pcar_2142</name>
</gene>
<evidence type="ECO:0000256" key="1">
    <source>
        <dbReference type="ARBA" id="ARBA00022448"/>
    </source>
</evidence>
<dbReference type="KEGG" id="pca:Pcar_2142"/>
<dbReference type="STRING" id="338963.Pcar_2142"/>
<reference evidence="5 6" key="2">
    <citation type="journal article" date="2012" name="BMC Genomics">
        <title>The genome of Pelobacter carbinolicus reveals surprising metabolic capabilities and physiological features.</title>
        <authorList>
            <person name="Aklujkar M."/>
            <person name="Haveman S.A."/>
            <person name="Didonato R.Jr."/>
            <person name="Chertkov O."/>
            <person name="Han C.S."/>
            <person name="Land M.L."/>
            <person name="Brown P."/>
            <person name="Lovley D.R."/>
        </authorList>
    </citation>
    <scope>NUCLEOTIDE SEQUENCE [LARGE SCALE GENOMIC DNA]</scope>
    <source>
        <strain evidence="6">DSM 2380 / NBRC 103641 / GraBd1</strain>
    </source>
</reference>
<dbReference type="PROSITE" id="PS50893">
    <property type="entry name" value="ABC_TRANSPORTER_2"/>
    <property type="match status" value="1"/>
</dbReference>
<dbReference type="CDD" id="cd03230">
    <property type="entry name" value="ABC_DR_subfamily_A"/>
    <property type="match status" value="1"/>
</dbReference>
<proteinExistence type="predicted"/>
<name>Q3A2M6_SYNC1</name>
<feature type="domain" description="ABC transporter" evidence="4">
    <location>
        <begin position="2"/>
        <end position="236"/>
    </location>
</feature>
<sequence>MVIVDGVCKTFREGLRGRKVQALQGVSVSVHQGEVFGFLGLNGAGKSTTIKVLLNLIRPDVGKATILGRDVRDPSVRNRVGFLPENPYFYDYLTGEELLWFGGRASGVAKKVLKKRIPLLMEQVGLTDAGKRHLRTYSKGMVQRAGLALAIVHDPDVVILDEPMSGLDPLGRKMVGDMILSLRGEGKTVFFSSHILNDIERFCDRIGIIAKGRLRLTGKLSELVSSEDTLERLFLRSVSAEDGGQIS</sequence>
<dbReference type="InterPro" id="IPR003593">
    <property type="entry name" value="AAA+_ATPase"/>
</dbReference>
<organism evidence="5 6">
    <name type="scientific">Syntrophotalea carbinolica (strain DSM 2380 / NBRC 103641 / GraBd1)</name>
    <name type="common">Pelobacter carbinolicus</name>
    <dbReference type="NCBI Taxonomy" id="338963"/>
    <lineage>
        <taxon>Bacteria</taxon>
        <taxon>Pseudomonadati</taxon>
        <taxon>Thermodesulfobacteriota</taxon>
        <taxon>Desulfuromonadia</taxon>
        <taxon>Desulfuromonadales</taxon>
        <taxon>Syntrophotaleaceae</taxon>
        <taxon>Syntrophotalea</taxon>
    </lineage>
</organism>
<dbReference type="GO" id="GO:0005524">
    <property type="term" value="F:ATP binding"/>
    <property type="evidence" value="ECO:0007669"/>
    <property type="project" value="UniProtKB-KW"/>
</dbReference>
<dbReference type="HOGENOM" id="CLU_000604_1_2_7"/>
<keyword evidence="3 5" id="KW-0067">ATP-binding</keyword>
<dbReference type="Gene3D" id="3.40.50.300">
    <property type="entry name" value="P-loop containing nucleotide triphosphate hydrolases"/>
    <property type="match status" value="1"/>
</dbReference>
<dbReference type="Pfam" id="PF00005">
    <property type="entry name" value="ABC_tran"/>
    <property type="match status" value="1"/>
</dbReference>
<dbReference type="PANTHER" id="PTHR42939">
    <property type="entry name" value="ABC TRANSPORTER ATP-BINDING PROTEIN ALBC-RELATED"/>
    <property type="match status" value="1"/>
</dbReference>
<evidence type="ECO:0000259" key="4">
    <source>
        <dbReference type="PROSITE" id="PS50893"/>
    </source>
</evidence>
<dbReference type="InterPro" id="IPR027417">
    <property type="entry name" value="P-loop_NTPase"/>
</dbReference>
<dbReference type="InterPro" id="IPR003439">
    <property type="entry name" value="ABC_transporter-like_ATP-bd"/>
</dbReference>
<evidence type="ECO:0000313" key="6">
    <source>
        <dbReference type="Proteomes" id="UP000002534"/>
    </source>
</evidence>
<accession>Q3A2M6</accession>
<dbReference type="EMBL" id="CP000142">
    <property type="protein sequence ID" value="ABA89381.1"/>
    <property type="molecule type" value="Genomic_DNA"/>
</dbReference>
<dbReference type="RefSeq" id="WP_011341894.1">
    <property type="nucleotide sequence ID" value="NC_007498.2"/>
</dbReference>
<dbReference type="SMART" id="SM00382">
    <property type="entry name" value="AAA"/>
    <property type="match status" value="1"/>
</dbReference>
<dbReference type="AlphaFoldDB" id="Q3A2M6"/>
<evidence type="ECO:0000256" key="3">
    <source>
        <dbReference type="ARBA" id="ARBA00022840"/>
    </source>
</evidence>